<reference evidence="3 4" key="1">
    <citation type="journal article" date="2014" name="Genome Announc.">
        <title>Draft Genome Sequence of the Algicidal Bacterium Mangrovimonas yunxiaonensis Strain LY01.</title>
        <authorList>
            <person name="Li Y."/>
            <person name="Zhu H."/>
            <person name="Li C."/>
            <person name="Zhang H."/>
            <person name="Chen Z."/>
            <person name="Zheng W."/>
            <person name="Xu H."/>
            <person name="Zheng T."/>
        </authorList>
    </citation>
    <scope>NUCLEOTIDE SEQUENCE [LARGE SCALE GENOMIC DNA]</scope>
    <source>
        <strain evidence="3 4">LY01</strain>
    </source>
</reference>
<feature type="compositionally biased region" description="Polar residues" evidence="1">
    <location>
        <begin position="200"/>
        <end position="215"/>
    </location>
</feature>
<comment type="caution">
    <text evidence="3">The sequence shown here is derived from an EMBL/GenBank/DDBJ whole genome shotgun (WGS) entry which is preliminary data.</text>
</comment>
<feature type="domain" description="Putative auto-transporter adhesin head GIN" evidence="2">
    <location>
        <begin position="44"/>
        <end position="223"/>
    </location>
</feature>
<proteinExistence type="predicted"/>
<gene>
    <name evidence="3" type="ORF">IA57_01975</name>
</gene>
<evidence type="ECO:0000259" key="2">
    <source>
        <dbReference type="Pfam" id="PF10988"/>
    </source>
</evidence>
<evidence type="ECO:0000256" key="1">
    <source>
        <dbReference type="SAM" id="MobiDB-lite"/>
    </source>
</evidence>
<organism evidence="3 4">
    <name type="scientific">Mangrovimonas yunxiaonensis</name>
    <dbReference type="NCBI Taxonomy" id="1197477"/>
    <lineage>
        <taxon>Bacteria</taxon>
        <taxon>Pseudomonadati</taxon>
        <taxon>Bacteroidota</taxon>
        <taxon>Flavobacteriia</taxon>
        <taxon>Flavobacteriales</taxon>
        <taxon>Flavobacteriaceae</taxon>
        <taxon>Mangrovimonas</taxon>
    </lineage>
</organism>
<protein>
    <recommendedName>
        <fullName evidence="2">Putative auto-transporter adhesin head GIN domain-containing protein</fullName>
    </recommendedName>
</protein>
<dbReference type="eggNOG" id="COG3595">
    <property type="taxonomic scope" value="Bacteria"/>
</dbReference>
<dbReference type="STRING" id="1197477.IA57_01975"/>
<dbReference type="RefSeq" id="WP_036118535.1">
    <property type="nucleotide sequence ID" value="NZ_BMET01000002.1"/>
</dbReference>
<dbReference type="EMBL" id="JPFK01000002">
    <property type="protein sequence ID" value="KFB02424.1"/>
    <property type="molecule type" value="Genomic_DNA"/>
</dbReference>
<dbReference type="Gene3D" id="2.160.20.120">
    <property type="match status" value="1"/>
</dbReference>
<sequence>MSTLTKIIVSSILAIFLSSCTFENFGVKGNGHVVTQERPLNGTFSEIKVSRGLDLYLTQSDVAQLSVQADENLHSIIKTEIENHVLKIYAEENIASSSSKKIMLSFTSVSKIEASSGSDVYSNGPIKTQDLELTASSGSDMELHIETENLSCQASSGADIELTGNTSSLIAEASSGSDIDTENLSSQTAQVKASSGADISVNSSKKVTASASSGGDVTYYGNPEIVETNDGVSGSIKKQ</sequence>
<accession>A0A084TNY8</accession>
<feature type="region of interest" description="Disordered" evidence="1">
    <location>
        <begin position="193"/>
        <end position="239"/>
    </location>
</feature>
<evidence type="ECO:0000313" key="3">
    <source>
        <dbReference type="EMBL" id="KFB02424.1"/>
    </source>
</evidence>
<dbReference type="Proteomes" id="UP000028521">
    <property type="component" value="Unassembled WGS sequence"/>
</dbReference>
<dbReference type="AlphaFoldDB" id="A0A084TNY8"/>
<keyword evidence="4" id="KW-1185">Reference proteome</keyword>
<dbReference type="OrthoDB" id="942536at2"/>
<name>A0A084TNY8_9FLAO</name>
<dbReference type="Pfam" id="PF10988">
    <property type="entry name" value="DUF2807"/>
    <property type="match status" value="1"/>
</dbReference>
<dbReference type="InterPro" id="IPR021255">
    <property type="entry name" value="DUF2807"/>
</dbReference>
<evidence type="ECO:0000313" key="4">
    <source>
        <dbReference type="Proteomes" id="UP000028521"/>
    </source>
</evidence>
<reference evidence="4" key="2">
    <citation type="submission" date="2014-07" db="EMBL/GenBank/DDBJ databases">
        <title>Genome sequence of Mangrovimonas yunxiaonensis.</title>
        <authorList>
            <person name="Li Y."/>
            <person name="Zheng T."/>
        </authorList>
    </citation>
    <scope>NUCLEOTIDE SEQUENCE [LARGE SCALE GENOMIC DNA]</scope>
    <source>
        <strain evidence="4">LY01</strain>
    </source>
</reference>
<dbReference type="PROSITE" id="PS51257">
    <property type="entry name" value="PROKAR_LIPOPROTEIN"/>
    <property type="match status" value="1"/>
</dbReference>